<dbReference type="GO" id="GO:0046452">
    <property type="term" value="P:dihydrofolate metabolic process"/>
    <property type="evidence" value="ECO:0007669"/>
    <property type="project" value="TreeGrafter"/>
</dbReference>
<dbReference type="AlphaFoldDB" id="A0A5B8K7H0"/>
<dbReference type="EMBL" id="CP042295">
    <property type="protein sequence ID" value="QDY87234.1"/>
    <property type="molecule type" value="Genomic_DNA"/>
</dbReference>
<dbReference type="PANTHER" id="PTHR48069:SF3">
    <property type="entry name" value="DIHYDROFOLATE REDUCTASE"/>
    <property type="match status" value="1"/>
</dbReference>
<dbReference type="KEGG" id="mans:FRW55_03685"/>
<evidence type="ECO:0000256" key="3">
    <source>
        <dbReference type="ARBA" id="ARBA00012856"/>
    </source>
</evidence>
<dbReference type="Pfam" id="PF00186">
    <property type="entry name" value="DHFR_1"/>
    <property type="match status" value="1"/>
</dbReference>
<proteinExistence type="inferred from homology"/>
<evidence type="ECO:0000256" key="2">
    <source>
        <dbReference type="ARBA" id="ARBA00009539"/>
    </source>
</evidence>
<feature type="domain" description="DHFR" evidence="8">
    <location>
        <begin position="1"/>
        <end position="159"/>
    </location>
</feature>
<comment type="similarity">
    <text evidence="2 7">Belongs to the dihydrofolate reductase family.</text>
</comment>
<sequence>MIKAILACDENGVIGNNNKLPWNIKSEMKFFQNNITNHDVLMGKITFLSLKNGLPKAKNLFILSDDLSIKTERKNEKIVTNLSFINSYKKSKKDIFICGGLSIYLQTINFVDEVILSVIDGSYIGDVKIDLSLFNNFVLHKEVRYENFRVKYLVNKKSS</sequence>
<dbReference type="EC" id="1.5.1.3" evidence="3"/>
<dbReference type="Proteomes" id="UP000318927">
    <property type="component" value="Chromosome"/>
</dbReference>
<evidence type="ECO:0000256" key="7">
    <source>
        <dbReference type="RuleBase" id="RU004474"/>
    </source>
</evidence>
<dbReference type="PANTHER" id="PTHR48069">
    <property type="entry name" value="DIHYDROFOLATE REDUCTASE"/>
    <property type="match status" value="1"/>
</dbReference>
<evidence type="ECO:0000256" key="5">
    <source>
        <dbReference type="ARBA" id="ARBA00022857"/>
    </source>
</evidence>
<reference evidence="9 10" key="1">
    <citation type="journal article" date="2019" name="Microbiol. Resour. Announc.">
        <title>Complete Genome Sequences of Three Mycoplasma anserisalpingitis (Mycoplasma sp. 1220) Strains.</title>
        <authorList>
            <person name="Grozner D."/>
            <person name="Forro B."/>
            <person name="Kovacs A.B."/>
            <person name="Marton S."/>
            <person name="Banyai K."/>
            <person name="Kreizinger Z."/>
            <person name="Sulyok K.M."/>
            <person name="Gyuranecz M."/>
        </authorList>
    </citation>
    <scope>NUCLEOTIDE SEQUENCE [LARGE SCALE GENOMIC DNA]</scope>
    <source>
        <strain evidence="9 10">ATCC:BAA-2147</strain>
    </source>
</reference>
<dbReference type="GO" id="GO:0005829">
    <property type="term" value="C:cytosol"/>
    <property type="evidence" value="ECO:0007669"/>
    <property type="project" value="TreeGrafter"/>
</dbReference>
<accession>A0A5B8K7H0</accession>
<evidence type="ECO:0000256" key="1">
    <source>
        <dbReference type="ARBA" id="ARBA00004903"/>
    </source>
</evidence>
<evidence type="ECO:0000313" key="9">
    <source>
        <dbReference type="EMBL" id="QDY87234.1"/>
    </source>
</evidence>
<evidence type="ECO:0000256" key="4">
    <source>
        <dbReference type="ARBA" id="ARBA00022563"/>
    </source>
</evidence>
<dbReference type="UniPathway" id="UPA00077">
    <property type="reaction ID" value="UER00158"/>
</dbReference>
<dbReference type="PROSITE" id="PS00075">
    <property type="entry name" value="DHFR_1"/>
    <property type="match status" value="1"/>
</dbReference>
<evidence type="ECO:0000313" key="10">
    <source>
        <dbReference type="Proteomes" id="UP000318927"/>
    </source>
</evidence>
<dbReference type="RefSeq" id="WP_146368779.1">
    <property type="nucleotide sequence ID" value="NZ_CP042295.1"/>
</dbReference>
<gene>
    <name evidence="9" type="ORF">FRW55_03685</name>
</gene>
<organism evidence="9 10">
    <name type="scientific">Mycoplasma anserisalpingitidis</name>
    <dbReference type="NCBI Taxonomy" id="519450"/>
    <lineage>
        <taxon>Bacteria</taxon>
        <taxon>Bacillati</taxon>
        <taxon>Mycoplasmatota</taxon>
        <taxon>Mollicutes</taxon>
        <taxon>Mycoplasmataceae</taxon>
        <taxon>Mycoplasma</taxon>
    </lineage>
</organism>
<keyword evidence="4" id="KW-0554">One-carbon metabolism</keyword>
<comment type="pathway">
    <text evidence="1">Cofactor biosynthesis; tetrahydrofolate biosynthesis; 5,6,7,8-tetrahydrofolate from 7,8-dihydrofolate: step 1/1.</text>
</comment>
<name>A0A5B8K7H0_9MOLU</name>
<dbReference type="GO" id="GO:0004146">
    <property type="term" value="F:dihydrofolate reductase activity"/>
    <property type="evidence" value="ECO:0007669"/>
    <property type="project" value="UniProtKB-EC"/>
</dbReference>
<dbReference type="InterPro" id="IPR017925">
    <property type="entry name" value="DHFR_CS"/>
</dbReference>
<dbReference type="PRINTS" id="PR00070">
    <property type="entry name" value="DHFR"/>
</dbReference>
<dbReference type="InterPro" id="IPR024072">
    <property type="entry name" value="DHFR-like_dom_sf"/>
</dbReference>
<dbReference type="GO" id="GO:0046655">
    <property type="term" value="P:folic acid metabolic process"/>
    <property type="evidence" value="ECO:0007669"/>
    <property type="project" value="TreeGrafter"/>
</dbReference>
<dbReference type="GO" id="GO:0046654">
    <property type="term" value="P:tetrahydrofolate biosynthetic process"/>
    <property type="evidence" value="ECO:0007669"/>
    <property type="project" value="UniProtKB-UniPathway"/>
</dbReference>
<dbReference type="InterPro" id="IPR001796">
    <property type="entry name" value="DHFR_dom"/>
</dbReference>
<keyword evidence="10" id="KW-1185">Reference proteome</keyword>
<protein>
    <recommendedName>
        <fullName evidence="3">dihydrofolate reductase</fullName>
        <ecNumber evidence="3">1.5.1.3</ecNumber>
    </recommendedName>
</protein>
<dbReference type="GO" id="GO:0006730">
    <property type="term" value="P:one-carbon metabolic process"/>
    <property type="evidence" value="ECO:0007669"/>
    <property type="project" value="UniProtKB-KW"/>
</dbReference>
<evidence type="ECO:0000259" key="8">
    <source>
        <dbReference type="PROSITE" id="PS51330"/>
    </source>
</evidence>
<keyword evidence="6" id="KW-0560">Oxidoreductase</keyword>
<dbReference type="OrthoDB" id="9804315at2"/>
<dbReference type="Gene3D" id="3.40.430.10">
    <property type="entry name" value="Dihydrofolate Reductase, subunit A"/>
    <property type="match status" value="1"/>
</dbReference>
<dbReference type="SUPFAM" id="SSF53597">
    <property type="entry name" value="Dihydrofolate reductase-like"/>
    <property type="match status" value="1"/>
</dbReference>
<dbReference type="GO" id="GO:0050661">
    <property type="term" value="F:NADP binding"/>
    <property type="evidence" value="ECO:0007669"/>
    <property type="project" value="InterPro"/>
</dbReference>
<evidence type="ECO:0000256" key="6">
    <source>
        <dbReference type="ARBA" id="ARBA00023002"/>
    </source>
</evidence>
<dbReference type="PROSITE" id="PS51330">
    <property type="entry name" value="DHFR_2"/>
    <property type="match status" value="1"/>
</dbReference>
<dbReference type="InterPro" id="IPR012259">
    <property type="entry name" value="DHFR"/>
</dbReference>
<keyword evidence="5" id="KW-0521">NADP</keyword>
<dbReference type="CDD" id="cd00209">
    <property type="entry name" value="DHFR"/>
    <property type="match status" value="1"/>
</dbReference>